<dbReference type="Proteomes" id="UP000004105">
    <property type="component" value="Unassembled WGS sequence"/>
</dbReference>
<dbReference type="AlphaFoldDB" id="F2BCJ3"/>
<protein>
    <submittedName>
        <fullName evidence="1">Uncharacterized protein</fullName>
    </submittedName>
</protein>
<dbReference type="HOGENOM" id="CLU_2106335_0_0_4"/>
<dbReference type="EMBL" id="AFAY01000030">
    <property type="protein sequence ID" value="EGF10777.1"/>
    <property type="molecule type" value="Genomic_DNA"/>
</dbReference>
<reference evidence="1 2" key="1">
    <citation type="submission" date="2011-02" db="EMBL/GenBank/DDBJ databases">
        <authorList>
            <person name="Muzny D."/>
            <person name="Qin X."/>
            <person name="Deng J."/>
            <person name="Jiang H."/>
            <person name="Liu Y."/>
            <person name="Qu J."/>
            <person name="Song X.-Z."/>
            <person name="Zhang L."/>
            <person name="Thornton R."/>
            <person name="Coyle M."/>
            <person name="Francisco L."/>
            <person name="Jackson L."/>
            <person name="Javaid M."/>
            <person name="Korchina V."/>
            <person name="Kovar C."/>
            <person name="Mata R."/>
            <person name="Mathew T."/>
            <person name="Ngo R."/>
            <person name="Nguyen L."/>
            <person name="Nguyen N."/>
            <person name="Okwuonu G."/>
            <person name="Ongeri F."/>
            <person name="Pham C."/>
            <person name="Simmons D."/>
            <person name="Wilczek-Boney K."/>
            <person name="Hale W."/>
            <person name="Jakkamsetti A."/>
            <person name="Pham P."/>
            <person name="Ruth R."/>
            <person name="San Lucas F."/>
            <person name="Warren J."/>
            <person name="Zhang J."/>
            <person name="Zhao Z."/>
            <person name="Zhou C."/>
            <person name="Zhu D."/>
            <person name="Lee S."/>
            <person name="Bess C."/>
            <person name="Blankenburg K."/>
            <person name="Forbes L."/>
            <person name="Fu Q."/>
            <person name="Gubbala S."/>
            <person name="Hirani K."/>
            <person name="Jayaseelan J.C."/>
            <person name="Lara F."/>
            <person name="Munidasa M."/>
            <person name="Palculict T."/>
            <person name="Patil S."/>
            <person name="Pu L.-L."/>
            <person name="Saada N."/>
            <person name="Tang L."/>
            <person name="Weissenberger G."/>
            <person name="Zhu Y."/>
            <person name="Hemphill L."/>
            <person name="Shang Y."/>
            <person name="Youmans B."/>
            <person name="Ayvaz T."/>
            <person name="Ross M."/>
            <person name="Santibanez J."/>
            <person name="Aqrawi P."/>
            <person name="Gross S."/>
            <person name="Joshi V."/>
            <person name="Fowler G."/>
            <person name="Nazareth L."/>
            <person name="Reid J."/>
            <person name="Worley K."/>
            <person name="Petrosino J."/>
            <person name="Highlander S."/>
            <person name="Gibbs R."/>
        </authorList>
    </citation>
    <scope>NUCLEOTIDE SEQUENCE [LARGE SCALE GENOMIC DNA]</scope>
    <source>
        <strain evidence="1 2">ATCC BAA-1200</strain>
    </source>
</reference>
<proteinExistence type="predicted"/>
<evidence type="ECO:0000313" key="1">
    <source>
        <dbReference type="EMBL" id="EGF10777.1"/>
    </source>
</evidence>
<accession>F2BCJ3</accession>
<evidence type="ECO:0000313" key="2">
    <source>
        <dbReference type="Proteomes" id="UP000004105"/>
    </source>
</evidence>
<name>F2BCJ3_9NEIS</name>
<gene>
    <name evidence="1" type="ORF">HMPREF9123_1448</name>
</gene>
<organism evidence="1 2">
    <name type="scientific">Neisseria bacilliformis ATCC BAA-1200</name>
    <dbReference type="NCBI Taxonomy" id="888742"/>
    <lineage>
        <taxon>Bacteria</taxon>
        <taxon>Pseudomonadati</taxon>
        <taxon>Pseudomonadota</taxon>
        <taxon>Betaproteobacteria</taxon>
        <taxon>Neisseriales</taxon>
        <taxon>Neisseriaceae</taxon>
        <taxon>Neisseria</taxon>
    </lineage>
</organism>
<comment type="caution">
    <text evidence="1">The sequence shown here is derived from an EMBL/GenBank/DDBJ whole genome shotgun (WGS) entry which is preliminary data.</text>
</comment>
<keyword evidence="2" id="KW-1185">Reference proteome</keyword>
<sequence length="115" mass="13068">MKLCKECFVPHLGFLCIFCEGRFCFQADCVFYRLRFAGNVFYVRAVLPFGAVFYGRGRLKAQIRLSDGLFFIRSVPKLMQGVPPWGDARVSRRVTHPRVSQETETACVACATHPT</sequence>